<evidence type="ECO:0000313" key="5">
    <source>
        <dbReference type="EMBL" id="HJB57499.1"/>
    </source>
</evidence>
<evidence type="ECO:0000259" key="4">
    <source>
        <dbReference type="Pfam" id="PF00330"/>
    </source>
</evidence>
<dbReference type="GO" id="GO:0006099">
    <property type="term" value="P:tricarboxylic acid cycle"/>
    <property type="evidence" value="ECO:0007669"/>
    <property type="project" value="TreeGrafter"/>
</dbReference>
<dbReference type="PANTHER" id="PTHR43160:SF3">
    <property type="entry name" value="ACONITATE HYDRATASE, MITOCHONDRIAL"/>
    <property type="match status" value="1"/>
</dbReference>
<dbReference type="GO" id="GO:0005829">
    <property type="term" value="C:cytosol"/>
    <property type="evidence" value="ECO:0007669"/>
    <property type="project" value="TreeGrafter"/>
</dbReference>
<dbReference type="GO" id="GO:0003994">
    <property type="term" value="F:aconitate hydratase activity"/>
    <property type="evidence" value="ECO:0007669"/>
    <property type="project" value="TreeGrafter"/>
</dbReference>
<name>A0A9D2MC37_9FIRM</name>
<dbReference type="AlphaFoldDB" id="A0A9D2MC37"/>
<protein>
    <submittedName>
        <fullName evidence="5">Hydratase</fullName>
    </submittedName>
</protein>
<keyword evidence="1" id="KW-0479">Metal-binding</keyword>
<feature type="non-terminal residue" evidence="5">
    <location>
        <position position="486"/>
    </location>
</feature>
<dbReference type="Pfam" id="PF00330">
    <property type="entry name" value="Aconitase"/>
    <property type="match status" value="1"/>
</dbReference>
<feature type="domain" description="Aconitase/3-isopropylmalate dehydratase large subunit alpha/beta/alpha" evidence="4">
    <location>
        <begin position="43"/>
        <end position="472"/>
    </location>
</feature>
<dbReference type="GO" id="GO:0051539">
    <property type="term" value="F:4 iron, 4 sulfur cluster binding"/>
    <property type="evidence" value="ECO:0007669"/>
    <property type="project" value="TreeGrafter"/>
</dbReference>
<dbReference type="InterPro" id="IPR036008">
    <property type="entry name" value="Aconitase_4Fe-4S_dom"/>
</dbReference>
<evidence type="ECO:0000313" key="6">
    <source>
        <dbReference type="Proteomes" id="UP000824208"/>
    </source>
</evidence>
<dbReference type="InterPro" id="IPR050926">
    <property type="entry name" value="Aconitase/IPM_isomerase"/>
</dbReference>
<dbReference type="SUPFAM" id="SSF53732">
    <property type="entry name" value="Aconitase iron-sulfur domain"/>
    <property type="match status" value="1"/>
</dbReference>
<dbReference type="GO" id="GO:0046872">
    <property type="term" value="F:metal ion binding"/>
    <property type="evidence" value="ECO:0007669"/>
    <property type="project" value="UniProtKB-KW"/>
</dbReference>
<dbReference type="NCBIfam" id="NF008503">
    <property type="entry name" value="PRK11413.1"/>
    <property type="match status" value="1"/>
</dbReference>
<proteinExistence type="predicted"/>
<dbReference type="InterPro" id="IPR015931">
    <property type="entry name" value="Acnase/IPM_dHydase_lsu_aba_1/3"/>
</dbReference>
<keyword evidence="2" id="KW-0408">Iron</keyword>
<dbReference type="Proteomes" id="UP000824208">
    <property type="component" value="Unassembled WGS sequence"/>
</dbReference>
<reference evidence="5" key="1">
    <citation type="journal article" date="2021" name="PeerJ">
        <title>Extensive microbial diversity within the chicken gut microbiome revealed by metagenomics and culture.</title>
        <authorList>
            <person name="Gilroy R."/>
            <person name="Ravi A."/>
            <person name="Getino M."/>
            <person name="Pursley I."/>
            <person name="Horton D.L."/>
            <person name="Alikhan N.F."/>
            <person name="Baker D."/>
            <person name="Gharbi K."/>
            <person name="Hall N."/>
            <person name="Watson M."/>
            <person name="Adriaenssens E.M."/>
            <person name="Foster-Nyarko E."/>
            <person name="Jarju S."/>
            <person name="Secka A."/>
            <person name="Antonio M."/>
            <person name="Oren A."/>
            <person name="Chaudhuri R.R."/>
            <person name="La Ragione R."/>
            <person name="Hildebrand F."/>
            <person name="Pallen M.J."/>
        </authorList>
    </citation>
    <scope>NUCLEOTIDE SEQUENCE</scope>
    <source>
        <strain evidence="5">CHK189-11263</strain>
    </source>
</reference>
<organism evidence="5 6">
    <name type="scientific">Candidatus Flavonifractor intestinipullorum</name>
    <dbReference type="NCBI Taxonomy" id="2838587"/>
    <lineage>
        <taxon>Bacteria</taxon>
        <taxon>Bacillati</taxon>
        <taxon>Bacillota</taxon>
        <taxon>Clostridia</taxon>
        <taxon>Eubacteriales</taxon>
        <taxon>Oscillospiraceae</taxon>
        <taxon>Flavonifractor</taxon>
    </lineage>
</organism>
<reference evidence="5" key="2">
    <citation type="submission" date="2021-04" db="EMBL/GenBank/DDBJ databases">
        <authorList>
            <person name="Gilroy R."/>
        </authorList>
    </citation>
    <scope>NUCLEOTIDE SEQUENCE</scope>
    <source>
        <strain evidence="5">CHK189-11263</strain>
    </source>
</reference>
<dbReference type="EMBL" id="DWYC01000069">
    <property type="protein sequence ID" value="HJB57499.1"/>
    <property type="molecule type" value="Genomic_DNA"/>
</dbReference>
<sequence>MTIEMQRTGAYYHNGAFLSPEEGRQAGLPAPEEAKKGTMAYGILAAHNTSGSMERLQIRFDAMASHDITYVGIIQTARASGMTEFPLPYVLTNCHNSLCAVGGTINEDDHVFGLSACKKYGGEFVPAHQAVIHSYMRERYAAPGRMILGSDSHTRYGAYGAMAIGEGGPELARQLLRKTYDIAYPKVIAIYLTGAPRPGVGPQDVALALIGATFREGVVKNAVMEFFGPGVGSLSMDYRSGIDVMTTETACLSSVWSTDEYTRAHLTALGRGEQYKAQAPAGGAYYDGVIRVDLSQVEPMIALPFHPSNAYPIREFKANMADLLHQVEVDAAEQLGVKNAAPLARKIVNGQFHVDQGVIAGCSGGTYQNLVRAAEILRGCATGADAFWLSCYPGSMPINLELTRKGYIAQLMEAGATIRSCFCGPCFGAGDVPANGAFSIRHSTRNFPNREGSKPGEGQISYVALMDARSIAATARNGGVLTAADE</sequence>
<dbReference type="PANTHER" id="PTHR43160">
    <property type="entry name" value="ACONITATE HYDRATASE B"/>
    <property type="match status" value="1"/>
</dbReference>
<gene>
    <name evidence="5" type="ORF">H9714_08105</name>
</gene>
<dbReference type="PRINTS" id="PR00415">
    <property type="entry name" value="ACONITASE"/>
</dbReference>
<accession>A0A9D2MC37</accession>
<evidence type="ECO:0000256" key="1">
    <source>
        <dbReference type="ARBA" id="ARBA00022723"/>
    </source>
</evidence>
<evidence type="ECO:0000256" key="3">
    <source>
        <dbReference type="ARBA" id="ARBA00023014"/>
    </source>
</evidence>
<dbReference type="Gene3D" id="3.30.499.10">
    <property type="entry name" value="Aconitase, domain 3"/>
    <property type="match status" value="2"/>
</dbReference>
<comment type="caution">
    <text evidence="5">The sequence shown here is derived from an EMBL/GenBank/DDBJ whole genome shotgun (WGS) entry which is preliminary data.</text>
</comment>
<dbReference type="InterPro" id="IPR001030">
    <property type="entry name" value="Acoase/IPM_deHydtase_lsu_aba"/>
</dbReference>
<keyword evidence="3" id="KW-0411">Iron-sulfur</keyword>
<evidence type="ECO:0000256" key="2">
    <source>
        <dbReference type="ARBA" id="ARBA00023004"/>
    </source>
</evidence>